<feature type="compositionally biased region" description="Basic and acidic residues" evidence="8">
    <location>
        <begin position="1001"/>
        <end position="1012"/>
    </location>
</feature>
<dbReference type="GO" id="GO:0071541">
    <property type="term" value="C:eukaryotic translation initiation factor 3 complex, eIF3m"/>
    <property type="evidence" value="ECO:0007669"/>
    <property type="project" value="TreeGrafter"/>
</dbReference>
<feature type="compositionally biased region" description="Acidic residues" evidence="8">
    <location>
        <begin position="533"/>
        <end position="542"/>
    </location>
</feature>
<dbReference type="FunFam" id="4.10.860.10:FF:000001">
    <property type="entry name" value="Eukaryotic translation initiation factor 3 subunit A"/>
    <property type="match status" value="1"/>
</dbReference>
<feature type="compositionally biased region" description="Acidic residues" evidence="8">
    <location>
        <begin position="509"/>
        <end position="526"/>
    </location>
</feature>
<evidence type="ECO:0000256" key="2">
    <source>
        <dbReference type="ARBA" id="ARBA00022490"/>
    </source>
</evidence>
<evidence type="ECO:0000256" key="6">
    <source>
        <dbReference type="ARBA" id="ARBA00023054"/>
    </source>
</evidence>
<dbReference type="GO" id="GO:0033290">
    <property type="term" value="C:eukaryotic 48S preinitiation complex"/>
    <property type="evidence" value="ECO:0007669"/>
    <property type="project" value="UniProtKB-UniRule"/>
</dbReference>
<dbReference type="GO" id="GO:0043614">
    <property type="term" value="C:multi-eIF complex"/>
    <property type="evidence" value="ECO:0007669"/>
    <property type="project" value="TreeGrafter"/>
</dbReference>
<evidence type="ECO:0000313" key="10">
    <source>
        <dbReference type="EMBL" id="QLG70394.1"/>
    </source>
</evidence>
<dbReference type="PROSITE" id="PS50250">
    <property type="entry name" value="PCI"/>
    <property type="match status" value="1"/>
</dbReference>
<keyword evidence="2 7" id="KW-0963">Cytoplasm</keyword>
<comment type="subunit">
    <text evidence="7">Component of the eukaryotic translation initiation factor 3 (eIF-3) complex.</text>
</comment>
<dbReference type="PANTHER" id="PTHR14005:SF0">
    <property type="entry name" value="EUKARYOTIC TRANSLATION INITIATION FACTOR 3 SUBUNIT A"/>
    <property type="match status" value="1"/>
</dbReference>
<evidence type="ECO:0000256" key="1">
    <source>
        <dbReference type="ARBA" id="ARBA00004496"/>
    </source>
</evidence>
<dbReference type="OrthoDB" id="18884at2759"/>
<evidence type="ECO:0000256" key="7">
    <source>
        <dbReference type="HAMAP-Rule" id="MF_03000"/>
    </source>
</evidence>
<evidence type="ECO:0000256" key="3">
    <source>
        <dbReference type="ARBA" id="ARBA00022540"/>
    </source>
</evidence>
<gene>
    <name evidence="7" type="primary">TIF32</name>
    <name evidence="10" type="ORF">HG535_0A03330</name>
</gene>
<comment type="function">
    <text evidence="7">RNA-binding component of the eukaryotic translation initiation factor 3 (eIF-3) complex, which is involved in protein synthesis of a specialized repertoire of mRNAs and, together with other initiation factors, stimulates binding of mRNA and methionyl-tRNAi to the 40S ribosome. The eIF-3 complex specifically targets and initiates translation of a subset of mRNAs involved in cell proliferation.</text>
</comment>
<dbReference type="PANTHER" id="PTHR14005">
    <property type="entry name" value="EUKARYOTIC TRANSLATION INITIATION FACTOR 3, THETA SUBUNIT"/>
    <property type="match status" value="1"/>
</dbReference>
<evidence type="ECO:0000256" key="8">
    <source>
        <dbReference type="SAM" id="MobiDB-lite"/>
    </source>
</evidence>
<dbReference type="InterPro" id="IPR000717">
    <property type="entry name" value="PCI_dom"/>
</dbReference>
<name>A0A7H9AWC2_ZYGMR</name>
<proteinExistence type="inferred from homology"/>
<feature type="region of interest" description="Disordered" evidence="8">
    <location>
        <begin position="835"/>
        <end position="1012"/>
    </location>
</feature>
<feature type="domain" description="PCI" evidence="9">
    <location>
        <begin position="321"/>
        <end position="495"/>
    </location>
</feature>
<evidence type="ECO:0000256" key="4">
    <source>
        <dbReference type="ARBA" id="ARBA00022884"/>
    </source>
</evidence>
<feature type="compositionally biased region" description="Basic and acidic residues" evidence="8">
    <location>
        <begin position="917"/>
        <end position="933"/>
    </location>
</feature>
<keyword evidence="4 7" id="KW-0694">RNA-binding</keyword>
<dbReference type="GO" id="GO:0016282">
    <property type="term" value="C:eukaryotic 43S preinitiation complex"/>
    <property type="evidence" value="ECO:0007669"/>
    <property type="project" value="UniProtKB-UniRule"/>
</dbReference>
<feature type="compositionally biased region" description="Basic and acidic residues" evidence="8">
    <location>
        <begin position="873"/>
        <end position="896"/>
    </location>
</feature>
<dbReference type="GO" id="GO:0003729">
    <property type="term" value="F:mRNA binding"/>
    <property type="evidence" value="ECO:0007669"/>
    <property type="project" value="TreeGrafter"/>
</dbReference>
<dbReference type="Gene3D" id="1.25.40.860">
    <property type="match status" value="2"/>
</dbReference>
<dbReference type="Gene3D" id="4.10.860.10">
    <property type="entry name" value="UVR domain"/>
    <property type="match status" value="1"/>
</dbReference>
<dbReference type="AlphaFoldDB" id="A0A7H9AWC2"/>
<feature type="compositionally biased region" description="Polar residues" evidence="8">
    <location>
        <begin position="984"/>
        <end position="999"/>
    </location>
</feature>
<evidence type="ECO:0000313" key="11">
    <source>
        <dbReference type="Proteomes" id="UP000509704"/>
    </source>
</evidence>
<dbReference type="Proteomes" id="UP000509704">
    <property type="component" value="Chromosome 1"/>
</dbReference>
<dbReference type="GO" id="GO:0001732">
    <property type="term" value="P:formation of cytoplasmic translation initiation complex"/>
    <property type="evidence" value="ECO:0007669"/>
    <property type="project" value="UniProtKB-UniRule"/>
</dbReference>
<dbReference type="InterPro" id="IPR027512">
    <property type="entry name" value="EIF3A"/>
</dbReference>
<dbReference type="Pfam" id="PF22591">
    <property type="entry name" value="eIF3a_PCI_TPR-like"/>
    <property type="match status" value="1"/>
</dbReference>
<protein>
    <recommendedName>
        <fullName evidence="7">Eukaryotic translation initiation factor 3 subunit A</fullName>
        <shortName evidence="7">eIF3a</shortName>
    </recommendedName>
    <alternativeName>
        <fullName evidence="7">Eukaryotic translation initiation factor 3 110 kDa subunit homolog</fullName>
        <shortName evidence="7">eIF3 p110</shortName>
    </alternativeName>
    <alternativeName>
        <fullName evidence="7">Translation initiation factor eIF3, p110 subunit homolog</fullName>
    </alternativeName>
</protein>
<comment type="similarity">
    <text evidence="7">Belongs to the eIF-3 subunit A family.</text>
</comment>
<keyword evidence="3 7" id="KW-0396">Initiation factor</keyword>
<keyword evidence="11" id="KW-1185">Reference proteome</keyword>
<feature type="region of interest" description="Disordered" evidence="8">
    <location>
        <begin position="509"/>
        <end position="549"/>
    </location>
</feature>
<sequence length="1012" mass="116849">MAPPALRPENALKRADDLISVGQRSAALQSLYEYLTARRIRWAQPSAVEPIVFRFLELGVELRKGRLIKDALHQYKKLVQGTPEGLVSVGAVARKYIDCVEEKIASEQAKAEELQKQDEDDDLDGGVTPDNLLISVYEKDQSVGGFNDEAVTTWMKFTWESYRAVLDLVRNNSHLEITYSGVVSRSMQFCLKYKRKNEFKRLAEMLRQHLDAANYQQSKSGNNIVDLSDDSTLQRYLEQRFHLVNVCVKLELWHEAFKSIEDVYHLSKMSKNPPKPSTLANYYDNLAKVFFVSNNQALHTAAWEKFYRLYTTNKNATEESLQHYASLIMLSALAIQPDYLPTVGYDPHARLNRFLGYERKPTRDETIESALKEDVFPKVDKDIKKLYEILESKYNSETLKDELKILLPRLESKSYFSQYATQLRDMIVRKTFVSASQNNSVIKTDELYALASLPAPLDMSYWDMEKALLQAAVDDNVSFIIDHESNTVNFVKDPFEVFTSIEISVDGEEIENEEVDGESDQEEEIEAGSKEEETLESEEPEAEPVTTRNNYIRNKLAELSKELNENGDFQQASYLEKIKLARESLIFKTQAIIENTRRIAEERAKKSQEQRQKYMANAAANAEQDSESRQKRIMEERAAIEARMEEEAQRRLVEKKKRELNALKEAEVRKFIEEVNAKGQIYIDPTEAKTLEIKDVRKLIVGQLSKDQLELNDRMDFALKKLDHTERALRKVELPLLKKEADALKDADMKEFEKTKAKIINTAKEDHDARLADHERLSRAFNDYKKLKDQIIAKTEEEVSKLRAEKQAEFEAAKKARIERVRQERYEELVAQRKEELEAKEREEREIKQAEIQRKQDENARKQREMETAAAEKQAELNRKQDAVAMRQREIEEAAAKKQGKSSEPSRSFIKPFGNQKSRDELDAIARRQREMEEAAANKQDRSSGTSMSSGRPFGNQKSRDELDAIARRQREIEEAAEKKQAGRTATNTSSGAPKQMTYTERMRQKREGKLQ</sequence>
<organism evidence="10 11">
    <name type="scientific">Zygotorulaspora mrakii</name>
    <name type="common">Zygosaccharomyces mrakii</name>
    <dbReference type="NCBI Taxonomy" id="42260"/>
    <lineage>
        <taxon>Eukaryota</taxon>
        <taxon>Fungi</taxon>
        <taxon>Dikarya</taxon>
        <taxon>Ascomycota</taxon>
        <taxon>Saccharomycotina</taxon>
        <taxon>Saccharomycetes</taxon>
        <taxon>Saccharomycetales</taxon>
        <taxon>Saccharomycetaceae</taxon>
        <taxon>Zygotorulaspora</taxon>
    </lineage>
</organism>
<keyword evidence="6 7" id="KW-0175">Coiled coil</keyword>
<dbReference type="GO" id="GO:0071540">
    <property type="term" value="C:eukaryotic translation initiation factor 3 complex, eIF3e"/>
    <property type="evidence" value="ECO:0007669"/>
    <property type="project" value="TreeGrafter"/>
</dbReference>
<dbReference type="EMBL" id="CP058604">
    <property type="protein sequence ID" value="QLG70394.1"/>
    <property type="molecule type" value="Genomic_DNA"/>
</dbReference>
<dbReference type="HAMAP" id="MF_03000">
    <property type="entry name" value="eIF3a"/>
    <property type="match status" value="1"/>
</dbReference>
<feature type="compositionally biased region" description="Basic and acidic residues" evidence="8">
    <location>
        <begin position="958"/>
        <end position="981"/>
    </location>
</feature>
<evidence type="ECO:0000256" key="5">
    <source>
        <dbReference type="ARBA" id="ARBA00022917"/>
    </source>
</evidence>
<comment type="subcellular location">
    <subcellularLocation>
        <location evidence="1 7">Cytoplasm</location>
    </subcellularLocation>
</comment>
<evidence type="ECO:0000259" key="9">
    <source>
        <dbReference type="PROSITE" id="PS50250"/>
    </source>
</evidence>
<accession>A0A7H9AWC2</accession>
<keyword evidence="5 7" id="KW-0648">Protein biosynthesis</keyword>
<dbReference type="InterPro" id="IPR054711">
    <property type="entry name" value="eIF3a_PCI_TPR-like"/>
</dbReference>
<feature type="coiled-coil region" evidence="7">
    <location>
        <begin position="597"/>
        <end position="669"/>
    </location>
</feature>
<feature type="compositionally biased region" description="Basic and acidic residues" evidence="8">
    <location>
        <begin position="835"/>
        <end position="867"/>
    </location>
</feature>
<dbReference type="GO" id="GO:0002188">
    <property type="term" value="P:translation reinitiation"/>
    <property type="evidence" value="ECO:0007669"/>
    <property type="project" value="TreeGrafter"/>
</dbReference>
<reference evidence="10 11" key="1">
    <citation type="submission" date="2020-07" db="EMBL/GenBank/DDBJ databases">
        <title>The yeast mating-type switching endonuclease HO is a domesticated member of an unorthodox homing genetic element family.</title>
        <authorList>
            <person name="Coughlan A.Y."/>
            <person name="Lombardi L."/>
            <person name="Braun-Galleani S."/>
            <person name="Martos A.R."/>
            <person name="Galeote V."/>
            <person name="Bigey F."/>
            <person name="Dequin S."/>
            <person name="Byrne K.P."/>
            <person name="Wolfe K.H."/>
        </authorList>
    </citation>
    <scope>NUCLEOTIDE SEQUENCE [LARGE SCALE GENOMIC DNA]</scope>
    <source>
        <strain evidence="10 11">NRRL Y-6702</strain>
    </source>
</reference>
<dbReference type="GO" id="GO:0003743">
    <property type="term" value="F:translation initiation factor activity"/>
    <property type="evidence" value="ECO:0007669"/>
    <property type="project" value="UniProtKB-UniRule"/>
</dbReference>